<keyword evidence="2" id="KW-1185">Reference proteome</keyword>
<comment type="caution">
    <text evidence="1">The sequence shown here is derived from an EMBL/GenBank/DDBJ whole genome shotgun (WGS) entry which is preliminary data.</text>
</comment>
<accession>A0A8H6IM03</accession>
<gene>
    <name evidence="1" type="ORF">CMUS01_16575</name>
</gene>
<name>A0A8H6IM03_9PEZI</name>
<protein>
    <submittedName>
        <fullName evidence="1">Uncharacterized protein</fullName>
    </submittedName>
</protein>
<sequence length="124" mass="14374">MEAQNWTDYVQSAADEDAAGGEWTWRDERVWTTDKARLIMQRHSKMLLGNRVNVSMWRHIAIAIANRYLNEAFGRQAEDGLADENDDDEVEDNTWDLQAGHGTRLAGMIYARELMQFETRVQQV</sequence>
<dbReference type="OrthoDB" id="5105242at2759"/>
<organism evidence="1 2">
    <name type="scientific">Colletotrichum musicola</name>
    <dbReference type="NCBI Taxonomy" id="2175873"/>
    <lineage>
        <taxon>Eukaryota</taxon>
        <taxon>Fungi</taxon>
        <taxon>Dikarya</taxon>
        <taxon>Ascomycota</taxon>
        <taxon>Pezizomycotina</taxon>
        <taxon>Sordariomycetes</taxon>
        <taxon>Hypocreomycetidae</taxon>
        <taxon>Glomerellales</taxon>
        <taxon>Glomerellaceae</taxon>
        <taxon>Colletotrichum</taxon>
        <taxon>Colletotrichum orchidearum species complex</taxon>
    </lineage>
</organism>
<dbReference type="Proteomes" id="UP000639643">
    <property type="component" value="Unassembled WGS sequence"/>
</dbReference>
<evidence type="ECO:0000313" key="1">
    <source>
        <dbReference type="EMBL" id="KAF6785195.1"/>
    </source>
</evidence>
<proteinExistence type="predicted"/>
<dbReference type="EMBL" id="WIGM01002006">
    <property type="protein sequence ID" value="KAF6785195.1"/>
    <property type="molecule type" value="Genomic_DNA"/>
</dbReference>
<reference evidence="1" key="1">
    <citation type="journal article" date="2020" name="Phytopathology">
        <title>Genome Sequence Resources of Colletotrichum truncatum, C. plurivorum, C. musicola, and C. sojae: Four Species Pathogenic to Soybean (Glycine max).</title>
        <authorList>
            <person name="Rogerio F."/>
            <person name="Boufleur T.R."/>
            <person name="Ciampi-Guillardi M."/>
            <person name="Sukno S.A."/>
            <person name="Thon M.R."/>
            <person name="Massola Junior N.S."/>
            <person name="Baroncelli R."/>
        </authorList>
    </citation>
    <scope>NUCLEOTIDE SEQUENCE</scope>
    <source>
        <strain evidence="1">LFN0074</strain>
    </source>
</reference>
<dbReference type="AlphaFoldDB" id="A0A8H6IM03"/>
<evidence type="ECO:0000313" key="2">
    <source>
        <dbReference type="Proteomes" id="UP000639643"/>
    </source>
</evidence>